<dbReference type="Gene3D" id="3.30.1490.480">
    <property type="entry name" value="Endolytic murein transglycosylase"/>
    <property type="match status" value="1"/>
</dbReference>
<name>A0A1G2UTK8_9BACT</name>
<comment type="subcellular location">
    <subcellularLocation>
        <location evidence="7">Cell membrane</location>
        <topology evidence="7">Single-pass membrane protein</topology>
    </subcellularLocation>
</comment>
<dbReference type="EMBL" id="MHWT01000012">
    <property type="protein sequence ID" value="OHB12733.1"/>
    <property type="molecule type" value="Genomic_DNA"/>
</dbReference>
<comment type="function">
    <text evidence="7">Functions as a peptidoglycan terminase that cleaves nascent peptidoglycan strands endolytically to terminate their elongation.</text>
</comment>
<keyword evidence="3 7" id="KW-1133">Transmembrane helix</keyword>
<sequence>MTPIYEWLRINKKIIFYILAFVVLGFIYIFLHKTPRYFPLGQVITVYPGETLQEISESLYEQKVVSYPFILRVHVVLLGGEKRVMAGDYLLDKTEGPADLANRLVSGKFKIETVKITIPEGWNVFQMADYLATVLTNFDRKAFFDLAKKNEGYLFPDTYFVSPTTDLSRLMDLMKENFDRKIKNIIEITGSKYSLNEIITMASILELEAKTAESRRTIAGILWKRLELRMPLQVDSAFLYINGKNTYELTVNDLEIDSPYNTYKYRGLPPGPIGNPGSQAIKAAVTPISTEYLYYISSKSGDMHYATTFEHHKKNIELYLNK</sequence>
<dbReference type="Proteomes" id="UP000176558">
    <property type="component" value="Unassembled WGS sequence"/>
</dbReference>
<dbReference type="Pfam" id="PF02618">
    <property type="entry name" value="YceG"/>
    <property type="match status" value="1"/>
</dbReference>
<dbReference type="PANTHER" id="PTHR30518">
    <property type="entry name" value="ENDOLYTIC MUREIN TRANSGLYCOSYLASE"/>
    <property type="match status" value="1"/>
</dbReference>
<dbReference type="GO" id="GO:0005886">
    <property type="term" value="C:plasma membrane"/>
    <property type="evidence" value="ECO:0007669"/>
    <property type="project" value="UniProtKB-SubCell"/>
</dbReference>
<comment type="catalytic activity">
    <reaction evidence="7">
        <text>a peptidoglycan chain = a peptidoglycan chain with N-acetyl-1,6-anhydromuramyl-[peptide] at the reducing end + a peptidoglycan chain with N-acetylglucosamine at the non-reducing end.</text>
        <dbReference type="EC" id="4.2.2.29"/>
    </reaction>
</comment>
<dbReference type="NCBIfam" id="TIGR00247">
    <property type="entry name" value="endolytic transglycosylase MltG"/>
    <property type="match status" value="1"/>
</dbReference>
<evidence type="ECO:0000256" key="7">
    <source>
        <dbReference type="HAMAP-Rule" id="MF_02065"/>
    </source>
</evidence>
<dbReference type="InterPro" id="IPR003770">
    <property type="entry name" value="MLTG-like"/>
</dbReference>
<dbReference type="EC" id="4.2.2.29" evidence="7"/>
<keyword evidence="4 7" id="KW-0472">Membrane</keyword>
<evidence type="ECO:0000256" key="6">
    <source>
        <dbReference type="ARBA" id="ARBA00023316"/>
    </source>
</evidence>
<dbReference type="HAMAP" id="MF_02065">
    <property type="entry name" value="MltG"/>
    <property type="match status" value="1"/>
</dbReference>
<evidence type="ECO:0000256" key="3">
    <source>
        <dbReference type="ARBA" id="ARBA00022989"/>
    </source>
</evidence>
<dbReference type="GO" id="GO:0071555">
    <property type="term" value="P:cell wall organization"/>
    <property type="evidence" value="ECO:0007669"/>
    <property type="project" value="UniProtKB-KW"/>
</dbReference>
<comment type="similarity">
    <text evidence="7">Belongs to the transglycosylase MltG family.</text>
</comment>
<evidence type="ECO:0000256" key="5">
    <source>
        <dbReference type="ARBA" id="ARBA00023239"/>
    </source>
</evidence>
<comment type="caution">
    <text evidence="8">The sequence shown here is derived from an EMBL/GenBank/DDBJ whole genome shotgun (WGS) entry which is preliminary data.</text>
</comment>
<organism evidence="8 9">
    <name type="scientific">Candidatus Zambryskibacteria bacterium RIFCSPLOWO2_12_FULL_39_23</name>
    <dbReference type="NCBI Taxonomy" id="1802776"/>
    <lineage>
        <taxon>Bacteria</taxon>
        <taxon>Candidatus Zambryskiibacteriota</taxon>
    </lineage>
</organism>
<dbReference type="GO" id="GO:0009252">
    <property type="term" value="P:peptidoglycan biosynthetic process"/>
    <property type="evidence" value="ECO:0007669"/>
    <property type="project" value="UniProtKB-UniRule"/>
</dbReference>
<feature type="site" description="Important for catalytic activity" evidence="7">
    <location>
        <position position="208"/>
    </location>
</feature>
<dbReference type="PANTHER" id="PTHR30518:SF2">
    <property type="entry name" value="ENDOLYTIC MUREIN TRANSGLYCOSYLASE"/>
    <property type="match status" value="1"/>
</dbReference>
<feature type="transmembrane region" description="Helical" evidence="7">
    <location>
        <begin position="14"/>
        <end position="31"/>
    </location>
</feature>
<proteinExistence type="inferred from homology"/>
<evidence type="ECO:0000256" key="2">
    <source>
        <dbReference type="ARBA" id="ARBA00022692"/>
    </source>
</evidence>
<evidence type="ECO:0000256" key="1">
    <source>
        <dbReference type="ARBA" id="ARBA00022475"/>
    </source>
</evidence>
<gene>
    <name evidence="7" type="primary">mltG</name>
    <name evidence="8" type="ORF">A3G99_01530</name>
</gene>
<dbReference type="AlphaFoldDB" id="A0A1G2UTK8"/>
<evidence type="ECO:0000313" key="9">
    <source>
        <dbReference type="Proteomes" id="UP000176558"/>
    </source>
</evidence>
<dbReference type="GO" id="GO:0008932">
    <property type="term" value="F:lytic endotransglycosylase activity"/>
    <property type="evidence" value="ECO:0007669"/>
    <property type="project" value="UniProtKB-UniRule"/>
</dbReference>
<protein>
    <recommendedName>
        <fullName evidence="7">Endolytic murein transglycosylase</fullName>
        <ecNumber evidence="7">4.2.2.29</ecNumber>
    </recommendedName>
    <alternativeName>
        <fullName evidence="7">Peptidoglycan lytic transglycosylase</fullName>
    </alternativeName>
    <alternativeName>
        <fullName evidence="7">Peptidoglycan polymerization terminase</fullName>
    </alternativeName>
</protein>
<keyword evidence="2 7" id="KW-0812">Transmembrane</keyword>
<evidence type="ECO:0000313" key="8">
    <source>
        <dbReference type="EMBL" id="OHB12733.1"/>
    </source>
</evidence>
<keyword evidence="5 7" id="KW-0456">Lyase</keyword>
<reference evidence="8 9" key="1">
    <citation type="journal article" date="2016" name="Nat. Commun.">
        <title>Thousands of microbial genomes shed light on interconnected biogeochemical processes in an aquifer system.</title>
        <authorList>
            <person name="Anantharaman K."/>
            <person name="Brown C.T."/>
            <person name="Hug L.A."/>
            <person name="Sharon I."/>
            <person name="Castelle C.J."/>
            <person name="Probst A.J."/>
            <person name="Thomas B.C."/>
            <person name="Singh A."/>
            <person name="Wilkins M.J."/>
            <person name="Karaoz U."/>
            <person name="Brodie E.L."/>
            <person name="Williams K.H."/>
            <person name="Hubbard S.S."/>
            <person name="Banfield J.F."/>
        </authorList>
    </citation>
    <scope>NUCLEOTIDE SEQUENCE [LARGE SCALE GENOMIC DNA]</scope>
</reference>
<keyword evidence="1 7" id="KW-1003">Cell membrane</keyword>
<accession>A0A1G2UTK8</accession>
<evidence type="ECO:0000256" key="4">
    <source>
        <dbReference type="ARBA" id="ARBA00023136"/>
    </source>
</evidence>
<keyword evidence="6 7" id="KW-0961">Cell wall biogenesis/degradation</keyword>